<proteinExistence type="predicted"/>
<dbReference type="InterPro" id="IPR040357">
    <property type="entry name" value="Vma22/CCDC115"/>
</dbReference>
<dbReference type="Pfam" id="PF21730">
    <property type="entry name" value="Vma22_CCDC115"/>
    <property type="match status" value="1"/>
</dbReference>
<sequence>MDTKVSEPILPGSASTTREAADALDEALDRLLEHTQRYMELTTKSNEAFANGFHSLARARMHLGSAGWNALGGDGWDGRLRAQIGCKIEADDGGKIYIRLARRSATQDSNEASADGETDVGKPQKIGARGASLARPQDSSEAEKVDRYDAKKASMEERQEPASQKRAKQEPDPLYQFAALPPASLRSAQASFRTALDHLLGSAEESVDASVDASKGLTSVMQLSQSLKQFEKDIKFHFSSNTAAD</sequence>
<reference evidence="3 4" key="1">
    <citation type="submission" date="2014-09" db="EMBL/GenBank/DDBJ databases">
        <authorList>
            <person name="Magalhaes I.L.F."/>
            <person name="Oliveira U."/>
            <person name="Santos F.R."/>
            <person name="Vidigal T.H.D.A."/>
            <person name="Brescovit A.D."/>
            <person name="Santos A.J."/>
        </authorList>
    </citation>
    <scope>NUCLEOTIDE SEQUENCE [LARGE SCALE GENOMIC DNA]</scope>
</reference>
<organism evidence="3 4">
    <name type="scientific">Ceraceosorus bombacis</name>
    <dbReference type="NCBI Taxonomy" id="401625"/>
    <lineage>
        <taxon>Eukaryota</taxon>
        <taxon>Fungi</taxon>
        <taxon>Dikarya</taxon>
        <taxon>Basidiomycota</taxon>
        <taxon>Ustilaginomycotina</taxon>
        <taxon>Exobasidiomycetes</taxon>
        <taxon>Ceraceosorales</taxon>
        <taxon>Ceraceosoraceae</taxon>
        <taxon>Ceraceosorus</taxon>
    </lineage>
</organism>
<protein>
    <recommendedName>
        <fullName evidence="1">Vacuolar ATPase assembly protein VMA22</fullName>
    </recommendedName>
</protein>
<evidence type="ECO:0000256" key="2">
    <source>
        <dbReference type="SAM" id="MobiDB-lite"/>
    </source>
</evidence>
<dbReference type="AlphaFoldDB" id="A0A0N7LBJ0"/>
<dbReference type="OrthoDB" id="2507707at2759"/>
<dbReference type="Proteomes" id="UP000054845">
    <property type="component" value="Unassembled WGS sequence"/>
</dbReference>
<dbReference type="GO" id="GO:0051082">
    <property type="term" value="F:unfolded protein binding"/>
    <property type="evidence" value="ECO:0007669"/>
    <property type="project" value="TreeGrafter"/>
</dbReference>
<dbReference type="PANTHER" id="PTHR31996:SF2">
    <property type="entry name" value="COILED-COIL DOMAIN-CONTAINING PROTEIN 115"/>
    <property type="match status" value="1"/>
</dbReference>
<feature type="compositionally biased region" description="Basic and acidic residues" evidence="2">
    <location>
        <begin position="141"/>
        <end position="160"/>
    </location>
</feature>
<dbReference type="STRING" id="401625.A0A0N7LBJ0"/>
<dbReference type="GO" id="GO:0070072">
    <property type="term" value="P:vacuolar proton-transporting V-type ATPase complex assembly"/>
    <property type="evidence" value="ECO:0007669"/>
    <property type="project" value="InterPro"/>
</dbReference>
<dbReference type="EMBL" id="CCYA01000389">
    <property type="protein sequence ID" value="CEH19522.1"/>
    <property type="molecule type" value="Genomic_DNA"/>
</dbReference>
<evidence type="ECO:0000313" key="3">
    <source>
        <dbReference type="EMBL" id="CEH19522.1"/>
    </source>
</evidence>
<keyword evidence="4" id="KW-1185">Reference proteome</keyword>
<dbReference type="PANTHER" id="PTHR31996">
    <property type="entry name" value="COILED-COIL DOMAIN-CONTAINING PROTEIN 115"/>
    <property type="match status" value="1"/>
</dbReference>
<name>A0A0N7LBJ0_9BASI</name>
<accession>A0A0N7LBJ0</accession>
<evidence type="ECO:0000313" key="4">
    <source>
        <dbReference type="Proteomes" id="UP000054845"/>
    </source>
</evidence>
<evidence type="ECO:0000256" key="1">
    <source>
        <dbReference type="ARBA" id="ARBA00093634"/>
    </source>
</evidence>
<feature type="region of interest" description="Disordered" evidence="2">
    <location>
        <begin position="104"/>
        <end position="173"/>
    </location>
</feature>